<feature type="transmembrane region" description="Helical" evidence="1">
    <location>
        <begin position="201"/>
        <end position="221"/>
    </location>
</feature>
<organism evidence="2 3">
    <name type="scientific">SAR86 cluster bacterium</name>
    <dbReference type="NCBI Taxonomy" id="2030880"/>
    <lineage>
        <taxon>Bacteria</taxon>
        <taxon>Pseudomonadati</taxon>
        <taxon>Pseudomonadota</taxon>
        <taxon>Gammaproteobacteria</taxon>
        <taxon>SAR86 cluster</taxon>
    </lineage>
</organism>
<gene>
    <name evidence="2" type="ORF">EVA93_03075</name>
</gene>
<dbReference type="Proteomes" id="UP000318710">
    <property type="component" value="Unassembled WGS sequence"/>
</dbReference>
<dbReference type="PANTHER" id="PTHR41282">
    <property type="entry name" value="CONSERVED TRANSMEMBRANE PROTEIN-RELATED"/>
    <property type="match status" value="1"/>
</dbReference>
<accession>A0A520N2B6</accession>
<feature type="transmembrane region" description="Helical" evidence="1">
    <location>
        <begin position="43"/>
        <end position="61"/>
    </location>
</feature>
<protein>
    <submittedName>
        <fullName evidence="2">Bax inhibitor-1/YccA family protein</fullName>
    </submittedName>
</protein>
<feature type="transmembrane region" description="Helical" evidence="1">
    <location>
        <begin position="130"/>
        <end position="149"/>
    </location>
</feature>
<evidence type="ECO:0000256" key="1">
    <source>
        <dbReference type="SAM" id="Phobius"/>
    </source>
</evidence>
<sequence length="263" mass="28577">MSKHAALDTFGRSGNPVIRSSAFDSRASSGSERMTLDGAVNKTAIMLAILISTAAISWNFPSPFIVMLSYIGIFAAAIASVATFGFFMPFIGFIINPRPYLAPKTWLVFAVGEGFFIGLISLSFETMFPGIVLEAVSLTFCVAATLLFLYKSGIVKPSQNFVLMVCSAVFGIFLFYIGTLIYSLVTGVSPEIFSGSSNASIGLSLFIVAMAAFSLVLDFDIIEQSAEYGSPKYMEYFGAMALVTTLIWLYIEILRLLAKFRSR</sequence>
<dbReference type="AlphaFoldDB" id="A0A520N2B6"/>
<reference evidence="2 3" key="1">
    <citation type="submission" date="2019-02" db="EMBL/GenBank/DDBJ databases">
        <title>Prokaryotic population dynamics and viral predation in marine succession experiment using metagenomics: the confinement effect.</title>
        <authorList>
            <person name="Haro-Moreno J.M."/>
            <person name="Rodriguez-Valera F."/>
            <person name="Lopez-Perez M."/>
        </authorList>
    </citation>
    <scope>NUCLEOTIDE SEQUENCE [LARGE SCALE GENOMIC DNA]</scope>
    <source>
        <strain evidence="2">MED-G160</strain>
    </source>
</reference>
<comment type="caution">
    <text evidence="2">The sequence shown here is derived from an EMBL/GenBank/DDBJ whole genome shotgun (WGS) entry which is preliminary data.</text>
</comment>
<dbReference type="InterPro" id="IPR010539">
    <property type="entry name" value="BaxI_1-like"/>
</dbReference>
<evidence type="ECO:0000313" key="3">
    <source>
        <dbReference type="Proteomes" id="UP000318710"/>
    </source>
</evidence>
<feature type="transmembrane region" description="Helical" evidence="1">
    <location>
        <begin position="233"/>
        <end position="251"/>
    </location>
</feature>
<feature type="transmembrane region" description="Helical" evidence="1">
    <location>
        <begin position="67"/>
        <end position="94"/>
    </location>
</feature>
<keyword evidence="1" id="KW-0812">Transmembrane</keyword>
<keyword evidence="1" id="KW-0472">Membrane</keyword>
<dbReference type="PANTHER" id="PTHR41282:SF1">
    <property type="entry name" value="CONSERVED TRANSMEMBRANE PROTEIN-RELATED"/>
    <property type="match status" value="1"/>
</dbReference>
<evidence type="ECO:0000313" key="2">
    <source>
        <dbReference type="EMBL" id="RZO27576.1"/>
    </source>
</evidence>
<dbReference type="EMBL" id="SHBF01000015">
    <property type="protein sequence ID" value="RZO27576.1"/>
    <property type="molecule type" value="Genomic_DNA"/>
</dbReference>
<keyword evidence="1" id="KW-1133">Transmembrane helix</keyword>
<feature type="transmembrane region" description="Helical" evidence="1">
    <location>
        <begin position="106"/>
        <end position="124"/>
    </location>
</feature>
<dbReference type="PIRSF" id="PIRSF009160">
    <property type="entry name" value="UCP009160"/>
    <property type="match status" value="1"/>
</dbReference>
<feature type="transmembrane region" description="Helical" evidence="1">
    <location>
        <begin position="161"/>
        <end position="181"/>
    </location>
</feature>
<name>A0A520N2B6_9GAMM</name>
<dbReference type="Pfam" id="PF12811">
    <property type="entry name" value="BaxI_1"/>
    <property type="match status" value="1"/>
</dbReference>
<proteinExistence type="predicted"/>